<dbReference type="EMBL" id="BJZP01000013">
    <property type="protein sequence ID" value="GEO85798.1"/>
    <property type="molecule type" value="Genomic_DNA"/>
</dbReference>
<sequence length="125" mass="14379">MSRQKRTHRATNPNSLRNNPYAQAKSTFVDFDDRSPCSAEDAGTSPPEKKAKVCRDFAGSNDPISSDQLLTDRDVAKRYRVQKQTVWRWAKSSASFPKPFKIEGTTRWSSHELDDYDRKAKQARR</sequence>
<feature type="region of interest" description="Disordered" evidence="1">
    <location>
        <begin position="1"/>
        <end position="51"/>
    </location>
</feature>
<reference evidence="2 3" key="1">
    <citation type="submission" date="2019-07" db="EMBL/GenBank/DDBJ databases">
        <title>Whole genome shotgun sequence of Rhizobium naphthalenivorans NBRC 107585.</title>
        <authorList>
            <person name="Hosoyama A."/>
            <person name="Uohara A."/>
            <person name="Ohji S."/>
            <person name="Ichikawa N."/>
        </authorList>
    </citation>
    <scope>NUCLEOTIDE SEQUENCE [LARGE SCALE GENOMIC DNA]</scope>
    <source>
        <strain evidence="2 3">NBRC 107585</strain>
    </source>
</reference>
<comment type="caution">
    <text evidence="2">The sequence shown here is derived from an EMBL/GenBank/DDBJ whole genome shotgun (WGS) entry which is preliminary data.</text>
</comment>
<evidence type="ECO:0000313" key="3">
    <source>
        <dbReference type="Proteomes" id="UP000321717"/>
    </source>
</evidence>
<protein>
    <recommendedName>
        <fullName evidence="4">AlpA family phage regulatory protein</fullName>
    </recommendedName>
</protein>
<name>A0A512HK26_9HYPH</name>
<dbReference type="Proteomes" id="UP000321717">
    <property type="component" value="Unassembled WGS sequence"/>
</dbReference>
<gene>
    <name evidence="2" type="ORF">RNA01_27300</name>
</gene>
<evidence type="ECO:0000313" key="2">
    <source>
        <dbReference type="EMBL" id="GEO85798.1"/>
    </source>
</evidence>
<accession>A0A512HK26</accession>
<dbReference type="AlphaFoldDB" id="A0A512HK26"/>
<feature type="compositionally biased region" description="Polar residues" evidence="1">
    <location>
        <begin position="10"/>
        <end position="26"/>
    </location>
</feature>
<proteinExistence type="predicted"/>
<organism evidence="2 3">
    <name type="scientific">Ciceribacter naphthalenivorans</name>
    <dbReference type="NCBI Taxonomy" id="1118451"/>
    <lineage>
        <taxon>Bacteria</taxon>
        <taxon>Pseudomonadati</taxon>
        <taxon>Pseudomonadota</taxon>
        <taxon>Alphaproteobacteria</taxon>
        <taxon>Hyphomicrobiales</taxon>
        <taxon>Rhizobiaceae</taxon>
        <taxon>Ciceribacter</taxon>
    </lineage>
</organism>
<evidence type="ECO:0008006" key="4">
    <source>
        <dbReference type="Google" id="ProtNLM"/>
    </source>
</evidence>
<evidence type="ECO:0000256" key="1">
    <source>
        <dbReference type="SAM" id="MobiDB-lite"/>
    </source>
</evidence>
<keyword evidence="3" id="KW-1185">Reference proteome</keyword>